<accession>A0A0F9QX19</accession>
<comment type="caution">
    <text evidence="1">The sequence shown here is derived from an EMBL/GenBank/DDBJ whole genome shotgun (WGS) entry which is preliminary data.</text>
</comment>
<organism evidence="1">
    <name type="scientific">marine sediment metagenome</name>
    <dbReference type="NCBI Taxonomy" id="412755"/>
    <lineage>
        <taxon>unclassified sequences</taxon>
        <taxon>metagenomes</taxon>
        <taxon>ecological metagenomes</taxon>
    </lineage>
</organism>
<sequence length="272" mass="29603">MNLTTIGRVKKLLTIESDKQDPLLRQLISSVSKAMINSPFFNRYAEKVERTEYFDVEYAQKVLQVKGYPIDTDETFKIWHDTSRGFADNTLVAAANYYVEAKSGMIKFDRYTLSGGVGSLKIQYTGGLSASADRLLATISSISNGFTVSEVVEGQTSGALGILKAIYVSGLSIDIEVTSGEFQVGETIKGKGSADSIPSCILGTISQNPIVMAYADLAYACDVQVGFVYGMKDNIGQKSVSIEGGSVSYEVQTLLPDVRRILRSYRRFGNVG</sequence>
<dbReference type="AlphaFoldDB" id="A0A0F9QX19"/>
<protein>
    <submittedName>
        <fullName evidence="1">Uncharacterized protein</fullName>
    </submittedName>
</protein>
<gene>
    <name evidence="1" type="ORF">LCGC14_0667440</name>
</gene>
<name>A0A0F9QX19_9ZZZZ</name>
<proteinExistence type="predicted"/>
<evidence type="ECO:0000313" key="1">
    <source>
        <dbReference type="EMBL" id="KKN47004.1"/>
    </source>
</evidence>
<reference evidence="1" key="1">
    <citation type="journal article" date="2015" name="Nature">
        <title>Complex archaea that bridge the gap between prokaryotes and eukaryotes.</title>
        <authorList>
            <person name="Spang A."/>
            <person name="Saw J.H."/>
            <person name="Jorgensen S.L."/>
            <person name="Zaremba-Niedzwiedzka K."/>
            <person name="Martijn J."/>
            <person name="Lind A.E."/>
            <person name="van Eijk R."/>
            <person name="Schleper C."/>
            <person name="Guy L."/>
            <person name="Ettema T.J."/>
        </authorList>
    </citation>
    <scope>NUCLEOTIDE SEQUENCE</scope>
</reference>
<dbReference type="EMBL" id="LAZR01001300">
    <property type="protein sequence ID" value="KKN47004.1"/>
    <property type="molecule type" value="Genomic_DNA"/>
</dbReference>